<dbReference type="CDD" id="cd03801">
    <property type="entry name" value="GT4_PimA-like"/>
    <property type="match status" value="1"/>
</dbReference>
<dbReference type="AlphaFoldDB" id="A0A0G1A8N8"/>
<evidence type="ECO:0000259" key="2">
    <source>
        <dbReference type="Pfam" id="PF13439"/>
    </source>
</evidence>
<evidence type="ECO:0000259" key="1">
    <source>
        <dbReference type="Pfam" id="PF00534"/>
    </source>
</evidence>
<dbReference type="PANTHER" id="PTHR45947">
    <property type="entry name" value="SULFOQUINOVOSYL TRANSFERASE SQD2"/>
    <property type="match status" value="1"/>
</dbReference>
<comment type="caution">
    <text evidence="3">The sequence shown here is derived from an EMBL/GenBank/DDBJ whole genome shotgun (WGS) entry which is preliminary data.</text>
</comment>
<sequence length="382" mass="43171">MKVLLVNYEFPPLGGGGGRVSYQIIKKLSQRVQFDVLTSHYPGKNIYPEKIDNVRIYSVPSHRQSIHHAGFFGMLSFLINSLGQFRDLIKKNNYDLIHYYFSVPTGLLSFFQPKRIPYIISLNGGDVPGYNPEEMPCLHKVISFLNKRVVKGATAVTAVSEDLGMFVKKKMEIKSVQVIYNGIEEKRVVKPSQPRSSGSKLKLICISRLIFCKRIDLIILAIKDLDDVELEIIGDGYYKDKLISLIKKNNLTDRVKLLGYINNADLDQYLKAADIFILPSIGDSFGIVFLEAMACGLPIIAAKAGGVAEVVKNGFNGLLAEPNDLDSLKKAIIELKNNPDERVKFGLNSLARVKEFNWEEIAEQYFKLYKKVLPEEKYEQNR</sequence>
<dbReference type="SUPFAM" id="SSF53756">
    <property type="entry name" value="UDP-Glycosyltransferase/glycogen phosphorylase"/>
    <property type="match status" value="1"/>
</dbReference>
<organism evidence="3 4">
    <name type="scientific">Candidatus Magasanikbacteria bacterium GW2011_GWA2_42_32</name>
    <dbReference type="NCBI Taxonomy" id="1619039"/>
    <lineage>
        <taxon>Bacteria</taxon>
        <taxon>Candidatus Magasanikiibacteriota</taxon>
    </lineage>
</organism>
<feature type="domain" description="Glycosyltransferase subfamily 4-like N-terminal" evidence="2">
    <location>
        <begin position="15"/>
        <end position="186"/>
    </location>
</feature>
<proteinExistence type="predicted"/>
<name>A0A0G1A8N8_9BACT</name>
<protein>
    <submittedName>
        <fullName evidence="3">Glycosyl transferase, group 1</fullName>
    </submittedName>
</protein>
<dbReference type="Pfam" id="PF00534">
    <property type="entry name" value="Glycos_transf_1"/>
    <property type="match status" value="1"/>
</dbReference>
<dbReference type="GO" id="GO:0016757">
    <property type="term" value="F:glycosyltransferase activity"/>
    <property type="evidence" value="ECO:0007669"/>
    <property type="project" value="InterPro"/>
</dbReference>
<dbReference type="InterPro" id="IPR050194">
    <property type="entry name" value="Glycosyltransferase_grp1"/>
</dbReference>
<dbReference type="InterPro" id="IPR001296">
    <property type="entry name" value="Glyco_trans_1"/>
</dbReference>
<dbReference type="PANTHER" id="PTHR45947:SF3">
    <property type="entry name" value="SULFOQUINOVOSYL TRANSFERASE SQD2"/>
    <property type="match status" value="1"/>
</dbReference>
<gene>
    <name evidence="3" type="ORF">UV20_C0001G0040</name>
</gene>
<dbReference type="InterPro" id="IPR028098">
    <property type="entry name" value="Glyco_trans_4-like_N"/>
</dbReference>
<dbReference type="PATRIC" id="fig|1619039.3.peg.41"/>
<accession>A0A0G1A8N8</accession>
<dbReference type="Gene3D" id="3.40.50.2000">
    <property type="entry name" value="Glycogen Phosphorylase B"/>
    <property type="match status" value="2"/>
</dbReference>
<dbReference type="EMBL" id="LCDO01000001">
    <property type="protein sequence ID" value="KKS57400.1"/>
    <property type="molecule type" value="Genomic_DNA"/>
</dbReference>
<feature type="domain" description="Glycosyl transferase family 1" evidence="1">
    <location>
        <begin position="195"/>
        <end position="348"/>
    </location>
</feature>
<keyword evidence="3" id="KW-0808">Transferase</keyword>
<reference evidence="3 4" key="1">
    <citation type="journal article" date="2015" name="Nature">
        <title>rRNA introns, odd ribosomes, and small enigmatic genomes across a large radiation of phyla.</title>
        <authorList>
            <person name="Brown C.T."/>
            <person name="Hug L.A."/>
            <person name="Thomas B.C."/>
            <person name="Sharon I."/>
            <person name="Castelle C.J."/>
            <person name="Singh A."/>
            <person name="Wilkins M.J."/>
            <person name="Williams K.H."/>
            <person name="Banfield J.F."/>
        </authorList>
    </citation>
    <scope>NUCLEOTIDE SEQUENCE [LARGE SCALE GENOMIC DNA]</scope>
</reference>
<evidence type="ECO:0000313" key="3">
    <source>
        <dbReference type="EMBL" id="KKS57400.1"/>
    </source>
</evidence>
<dbReference type="Proteomes" id="UP000034837">
    <property type="component" value="Unassembled WGS sequence"/>
</dbReference>
<dbReference type="Pfam" id="PF13439">
    <property type="entry name" value="Glyco_transf_4"/>
    <property type="match status" value="1"/>
</dbReference>
<evidence type="ECO:0000313" key="4">
    <source>
        <dbReference type="Proteomes" id="UP000034837"/>
    </source>
</evidence>